<sequence length="511" mass="57091">MNGHIKSSDSENSPFHNLYLSLDPTTIGLALGERPVKSIEPNGVLVYEETKTSNAILSEQLGRVWDEYPNGLLDLTEEKIESLSPEEDAVETKNEIKVEEKRRDPSKMMKWEEMEQLRFIVDNQLNDARNHLFWALELCRTLSVSSSFTSQPPPPPTSFHQKKAKAKSVQPPSSALSAMTDAPPVLPPGTYTTTPTNPKQKESHIQIFELEQLLFAKQKTLDECQTLIDGAVNELCLMADAGENFWRDVKSLKEGKEGRGRWAIVPKPDFGRVMGDGETAKDIIVPYAIDEAPGATRTRCLAGFDLDPTAQDSLMFSARHRLRFRVTLSDTSGVVTSSAPVEMENESDVRSKMEAAQMEAFDEDLLNEIRSEASDYPKNVTEPHFVSVPVANCTLSFELYDPKSSSSLPSSPLCDIILSAARLALINAHRQRKTNLVAPTLNYTSRVPTILKPILDALRFRQLCKVVQLNPDFDARGLLGTSRRGEKGISEWLYRVMEAVEQVNIQQVDKN</sequence>
<evidence type="ECO:0000313" key="10">
    <source>
        <dbReference type="EMBL" id="WVN84901.1"/>
    </source>
</evidence>
<dbReference type="PANTHER" id="PTHR13114:SF7">
    <property type="entry name" value="MEDIATOR OF RNA POLYMERASE II TRANSCRIPTION SUBUNIT 17"/>
    <property type="match status" value="1"/>
</dbReference>
<protein>
    <recommendedName>
        <fullName evidence="3 8">Mediator of RNA polymerase II transcription subunit 17</fullName>
    </recommendedName>
    <alternativeName>
        <fullName evidence="7 8">Mediator complex subunit 17</fullName>
    </alternativeName>
</protein>
<dbReference type="AlphaFoldDB" id="A0AAJ8LY55"/>
<keyword evidence="6 8" id="KW-0539">Nucleus</keyword>
<dbReference type="PANTHER" id="PTHR13114">
    <property type="entry name" value="MEDIATOR OF RNA POLYMERASE II TRANSCRIPTION SUBUNIT 17"/>
    <property type="match status" value="1"/>
</dbReference>
<evidence type="ECO:0000256" key="8">
    <source>
        <dbReference type="RuleBase" id="RU364140"/>
    </source>
</evidence>
<gene>
    <name evidence="8" type="primary">MED17</name>
    <name evidence="10" type="ORF">L203_100037</name>
</gene>
<evidence type="ECO:0000256" key="9">
    <source>
        <dbReference type="SAM" id="MobiDB-lite"/>
    </source>
</evidence>
<comment type="similarity">
    <text evidence="2 8">Belongs to the Mediator complex subunit 17 family.</text>
</comment>
<comment type="subcellular location">
    <subcellularLocation>
        <location evidence="1 8">Nucleus</location>
    </subcellularLocation>
</comment>
<dbReference type="Pfam" id="PF10156">
    <property type="entry name" value="Med17"/>
    <property type="match status" value="1"/>
</dbReference>
<reference evidence="10" key="2">
    <citation type="journal article" date="2022" name="Elife">
        <title>Obligate sexual reproduction of a homothallic fungus closely related to the Cryptococcus pathogenic species complex.</title>
        <authorList>
            <person name="Passer A.R."/>
            <person name="Clancey S.A."/>
            <person name="Shea T."/>
            <person name="David-Palma M."/>
            <person name="Averette A.F."/>
            <person name="Boekhout T."/>
            <person name="Porcel B.M."/>
            <person name="Nowrousian M."/>
            <person name="Cuomo C.A."/>
            <person name="Sun S."/>
            <person name="Heitman J."/>
            <person name="Coelho M.A."/>
        </authorList>
    </citation>
    <scope>NUCLEOTIDE SEQUENCE</scope>
    <source>
        <strain evidence="10">CBS 7841</strain>
    </source>
</reference>
<evidence type="ECO:0000256" key="1">
    <source>
        <dbReference type="ARBA" id="ARBA00004123"/>
    </source>
</evidence>
<evidence type="ECO:0000313" key="11">
    <source>
        <dbReference type="Proteomes" id="UP000094043"/>
    </source>
</evidence>
<dbReference type="GO" id="GO:0070847">
    <property type="term" value="C:core mediator complex"/>
    <property type="evidence" value="ECO:0007669"/>
    <property type="project" value="TreeGrafter"/>
</dbReference>
<evidence type="ECO:0000256" key="2">
    <source>
        <dbReference type="ARBA" id="ARBA00005635"/>
    </source>
</evidence>
<keyword evidence="5 8" id="KW-0804">Transcription</keyword>
<evidence type="ECO:0000256" key="3">
    <source>
        <dbReference type="ARBA" id="ARBA00019610"/>
    </source>
</evidence>
<dbReference type="Proteomes" id="UP000094043">
    <property type="component" value="Chromosome 1"/>
</dbReference>
<dbReference type="EMBL" id="CP143784">
    <property type="protein sequence ID" value="WVN84901.1"/>
    <property type="molecule type" value="Genomic_DNA"/>
</dbReference>
<accession>A0AAJ8LY55</accession>
<organism evidence="10 11">
    <name type="scientific">Cryptococcus depauperatus CBS 7841</name>
    <dbReference type="NCBI Taxonomy" id="1295531"/>
    <lineage>
        <taxon>Eukaryota</taxon>
        <taxon>Fungi</taxon>
        <taxon>Dikarya</taxon>
        <taxon>Basidiomycota</taxon>
        <taxon>Agaricomycotina</taxon>
        <taxon>Tremellomycetes</taxon>
        <taxon>Tremellales</taxon>
        <taxon>Cryptococcaceae</taxon>
        <taxon>Cryptococcus</taxon>
    </lineage>
</organism>
<evidence type="ECO:0000256" key="5">
    <source>
        <dbReference type="ARBA" id="ARBA00023163"/>
    </source>
</evidence>
<comment type="function">
    <text evidence="8">Component of the Mediator complex, a coactivator involved in the regulated transcription of nearly all RNA polymerase II-dependent genes. Mediator functions as a bridge to convey information from gene-specific regulatory proteins to the basal RNA polymerase II transcription machinery. Mediator is recruited to promoters by direct interactions with regulatory proteins and serves as a scaffold for the assembly of a functional preinitiation complex with RNA polymerase II and the general transcription factors.</text>
</comment>
<keyword evidence="4 8" id="KW-0805">Transcription regulation</keyword>
<dbReference type="GO" id="GO:0003712">
    <property type="term" value="F:transcription coregulator activity"/>
    <property type="evidence" value="ECO:0007669"/>
    <property type="project" value="InterPro"/>
</dbReference>
<keyword evidence="11" id="KW-1185">Reference proteome</keyword>
<name>A0AAJ8LY55_9TREE</name>
<feature type="region of interest" description="Disordered" evidence="9">
    <location>
        <begin position="145"/>
        <end position="186"/>
    </location>
</feature>
<reference evidence="10" key="3">
    <citation type="submission" date="2024-01" db="EMBL/GenBank/DDBJ databases">
        <authorList>
            <person name="Coelho M.A."/>
            <person name="David-Palma M."/>
            <person name="Shea T."/>
            <person name="Sun S."/>
            <person name="Cuomo C.A."/>
            <person name="Heitman J."/>
        </authorList>
    </citation>
    <scope>NUCLEOTIDE SEQUENCE</scope>
    <source>
        <strain evidence="10">CBS 7841</strain>
    </source>
</reference>
<dbReference type="InterPro" id="IPR019313">
    <property type="entry name" value="Mediator_Med17"/>
</dbReference>
<reference evidence="10" key="1">
    <citation type="submission" date="2016-06" db="EMBL/GenBank/DDBJ databases">
        <authorList>
            <person name="Cuomo C."/>
            <person name="Litvintseva A."/>
            <person name="Heitman J."/>
            <person name="Chen Y."/>
            <person name="Sun S."/>
            <person name="Springer D."/>
            <person name="Dromer F."/>
            <person name="Young S."/>
            <person name="Zeng Q."/>
            <person name="Chapman S."/>
            <person name="Gujja S."/>
            <person name="Saif S."/>
            <person name="Birren B."/>
        </authorList>
    </citation>
    <scope>NUCLEOTIDE SEQUENCE</scope>
    <source>
        <strain evidence="10">CBS 7841</strain>
    </source>
</reference>
<dbReference type="GO" id="GO:0006357">
    <property type="term" value="P:regulation of transcription by RNA polymerase II"/>
    <property type="evidence" value="ECO:0007669"/>
    <property type="project" value="InterPro"/>
</dbReference>
<proteinExistence type="inferred from homology"/>
<evidence type="ECO:0000256" key="4">
    <source>
        <dbReference type="ARBA" id="ARBA00023015"/>
    </source>
</evidence>
<keyword evidence="8" id="KW-0010">Activator</keyword>
<evidence type="ECO:0000256" key="7">
    <source>
        <dbReference type="ARBA" id="ARBA00032014"/>
    </source>
</evidence>
<evidence type="ECO:0000256" key="6">
    <source>
        <dbReference type="ARBA" id="ARBA00023242"/>
    </source>
</evidence>
<comment type="subunit">
    <text evidence="8">Component of the Mediator complex.</text>
</comment>
<dbReference type="GO" id="GO:0016592">
    <property type="term" value="C:mediator complex"/>
    <property type="evidence" value="ECO:0007669"/>
    <property type="project" value="InterPro"/>
</dbReference>